<proteinExistence type="predicted"/>
<name>A0AAV7TT08_PLEWA</name>
<organism evidence="2 3">
    <name type="scientific">Pleurodeles waltl</name>
    <name type="common">Iberian ribbed newt</name>
    <dbReference type="NCBI Taxonomy" id="8319"/>
    <lineage>
        <taxon>Eukaryota</taxon>
        <taxon>Metazoa</taxon>
        <taxon>Chordata</taxon>
        <taxon>Craniata</taxon>
        <taxon>Vertebrata</taxon>
        <taxon>Euteleostomi</taxon>
        <taxon>Amphibia</taxon>
        <taxon>Batrachia</taxon>
        <taxon>Caudata</taxon>
        <taxon>Salamandroidea</taxon>
        <taxon>Salamandridae</taxon>
        <taxon>Pleurodelinae</taxon>
        <taxon>Pleurodeles</taxon>
    </lineage>
</organism>
<accession>A0AAV7TT08</accession>
<reference evidence="2" key="1">
    <citation type="journal article" date="2022" name="bioRxiv">
        <title>Sequencing and chromosome-scale assembly of the giantPleurodeles waltlgenome.</title>
        <authorList>
            <person name="Brown T."/>
            <person name="Elewa A."/>
            <person name="Iarovenko S."/>
            <person name="Subramanian E."/>
            <person name="Araus A.J."/>
            <person name="Petzold A."/>
            <person name="Susuki M."/>
            <person name="Suzuki K.-i.T."/>
            <person name="Hayashi T."/>
            <person name="Toyoda A."/>
            <person name="Oliveira C."/>
            <person name="Osipova E."/>
            <person name="Leigh N.D."/>
            <person name="Simon A."/>
            <person name="Yun M.H."/>
        </authorList>
    </citation>
    <scope>NUCLEOTIDE SEQUENCE</scope>
    <source>
        <strain evidence="2">20211129_DDA</strain>
        <tissue evidence="2">Liver</tissue>
    </source>
</reference>
<evidence type="ECO:0000313" key="3">
    <source>
        <dbReference type="Proteomes" id="UP001066276"/>
    </source>
</evidence>
<comment type="caution">
    <text evidence="2">The sequence shown here is derived from an EMBL/GenBank/DDBJ whole genome shotgun (WGS) entry which is preliminary data.</text>
</comment>
<dbReference type="EMBL" id="JANPWB010000006">
    <property type="protein sequence ID" value="KAJ1179737.1"/>
    <property type="molecule type" value="Genomic_DNA"/>
</dbReference>
<feature type="compositionally biased region" description="Polar residues" evidence="1">
    <location>
        <begin position="8"/>
        <end position="49"/>
    </location>
</feature>
<sequence>MHRCLPQEETQSQQAASGNSKKQTRNNKQLQAGNNKWQQLETSHEQQVAASRGSREQQAVAGRSWQKERGRTSKQLHHRHKPHRPNFAHLHAYQEPPVPSVPTGCRLLAALDTRILPTLLLVSSSPPTTAQPPIETLQQQQLPALNPHQAQPSCPVSLTAERPCGRKQERMRCQNQIWTSY</sequence>
<evidence type="ECO:0000256" key="1">
    <source>
        <dbReference type="SAM" id="MobiDB-lite"/>
    </source>
</evidence>
<keyword evidence="3" id="KW-1185">Reference proteome</keyword>
<evidence type="ECO:0000313" key="2">
    <source>
        <dbReference type="EMBL" id="KAJ1179737.1"/>
    </source>
</evidence>
<dbReference type="AlphaFoldDB" id="A0AAV7TT08"/>
<protein>
    <submittedName>
        <fullName evidence="2">Uncharacterized protein</fullName>
    </submittedName>
</protein>
<gene>
    <name evidence="2" type="ORF">NDU88_004971</name>
</gene>
<feature type="region of interest" description="Disordered" evidence="1">
    <location>
        <begin position="1"/>
        <end position="82"/>
    </location>
</feature>
<dbReference type="Proteomes" id="UP001066276">
    <property type="component" value="Chromosome 3_2"/>
</dbReference>
<feature type="compositionally biased region" description="Basic residues" evidence="1">
    <location>
        <begin position="72"/>
        <end position="82"/>
    </location>
</feature>